<evidence type="ECO:0000313" key="2">
    <source>
        <dbReference type="Proteomes" id="UP000033684"/>
    </source>
</evidence>
<protein>
    <submittedName>
        <fullName evidence="1">Uncharacterized protein</fullName>
    </submittedName>
</protein>
<evidence type="ECO:0000313" key="1">
    <source>
        <dbReference type="EMBL" id="KJV05288.1"/>
    </source>
</evidence>
<reference evidence="2" key="1">
    <citation type="submission" date="2015-03" db="EMBL/GenBank/DDBJ databases">
        <title>Draft genome sequence of a novel methanotroph (Sn10-6) isolated from flooded ricefield rhizosphere in India.</title>
        <authorList>
            <person name="Pandit P.S."/>
            <person name="Pore S.D."/>
            <person name="Arora P."/>
            <person name="Kapse N.G."/>
            <person name="Dhakephalkar P.K."/>
            <person name="Rahalkar M.C."/>
        </authorList>
    </citation>
    <scope>NUCLEOTIDE SEQUENCE [LARGE SCALE GENOMIC DNA]</scope>
    <source>
        <strain evidence="2">Sn10-6</strain>
    </source>
</reference>
<sequence>MVLDIPKKYVWHFFWQGHLIEFNLETLEKIGHGRGGEKWVHEKITNFQLPECLTDKRDEILADIKEALLCYKDGGVYATASAYHLTLDI</sequence>
<reference evidence="1 2" key="2">
    <citation type="journal article" date="2016" name="Microb. Ecol.">
        <title>Genome Characteristics of a Novel Type I Methanotroph (Sn10-6) Isolated from a Flooded Indian Rice Field.</title>
        <authorList>
            <person name="Rahalkar M.C."/>
            <person name="Pandit P.S."/>
            <person name="Dhakephalkar P.K."/>
            <person name="Pore S."/>
            <person name="Arora P."/>
            <person name="Kapse N."/>
        </authorList>
    </citation>
    <scope>NUCLEOTIDE SEQUENCE [LARGE SCALE GENOMIC DNA]</scope>
    <source>
        <strain evidence="1 2">Sn10-6</strain>
    </source>
</reference>
<dbReference type="Proteomes" id="UP000033684">
    <property type="component" value="Unassembled WGS sequence"/>
</dbReference>
<dbReference type="EMBL" id="LAJX01000253">
    <property type="protein sequence ID" value="KJV05288.1"/>
    <property type="molecule type" value="Genomic_DNA"/>
</dbReference>
<dbReference type="RefSeq" id="WP_045780468.1">
    <property type="nucleotide sequence ID" value="NZ_LAJX01000253.1"/>
</dbReference>
<accession>A0A0F3IFH6</accession>
<name>A0A0F3IFH6_9GAMM</name>
<organism evidence="1 2">
    <name type="scientific">Methylocucumis oryzae</name>
    <dbReference type="NCBI Taxonomy" id="1632867"/>
    <lineage>
        <taxon>Bacteria</taxon>
        <taxon>Pseudomonadati</taxon>
        <taxon>Pseudomonadota</taxon>
        <taxon>Gammaproteobacteria</taxon>
        <taxon>Methylococcales</taxon>
        <taxon>Methylococcaceae</taxon>
        <taxon>Methylocucumis</taxon>
    </lineage>
</organism>
<gene>
    <name evidence="1" type="ORF">VZ94_19200</name>
</gene>
<keyword evidence="2" id="KW-1185">Reference proteome</keyword>
<proteinExistence type="predicted"/>
<dbReference type="AlphaFoldDB" id="A0A0F3IFH6"/>
<comment type="caution">
    <text evidence="1">The sequence shown here is derived from an EMBL/GenBank/DDBJ whole genome shotgun (WGS) entry which is preliminary data.</text>
</comment>